<keyword evidence="1" id="KW-0812">Transmembrane</keyword>
<accession>X1RZG9</accession>
<feature type="transmembrane region" description="Helical" evidence="1">
    <location>
        <begin position="7"/>
        <end position="32"/>
    </location>
</feature>
<comment type="caution">
    <text evidence="2">The sequence shown here is derived from an EMBL/GenBank/DDBJ whole genome shotgun (WGS) entry which is preliminary data.</text>
</comment>
<gene>
    <name evidence="2" type="ORF">S12H4_19796</name>
</gene>
<keyword evidence="1" id="KW-0472">Membrane</keyword>
<feature type="non-terminal residue" evidence="2">
    <location>
        <position position="1"/>
    </location>
</feature>
<reference evidence="2" key="1">
    <citation type="journal article" date="2014" name="Front. Microbiol.">
        <title>High frequency of phylogenetically diverse reductive dehalogenase-homologous genes in deep subseafloor sedimentary metagenomes.</title>
        <authorList>
            <person name="Kawai M."/>
            <person name="Futagami T."/>
            <person name="Toyoda A."/>
            <person name="Takaki Y."/>
            <person name="Nishi S."/>
            <person name="Hori S."/>
            <person name="Arai W."/>
            <person name="Tsubouchi T."/>
            <person name="Morono Y."/>
            <person name="Uchiyama I."/>
            <person name="Ito T."/>
            <person name="Fujiyama A."/>
            <person name="Inagaki F."/>
            <person name="Takami H."/>
        </authorList>
    </citation>
    <scope>NUCLEOTIDE SEQUENCE</scope>
    <source>
        <strain evidence="2">Expedition CK06-06</strain>
    </source>
</reference>
<organism evidence="2">
    <name type="scientific">marine sediment metagenome</name>
    <dbReference type="NCBI Taxonomy" id="412755"/>
    <lineage>
        <taxon>unclassified sequences</taxon>
        <taxon>metagenomes</taxon>
        <taxon>ecological metagenomes</taxon>
    </lineage>
</organism>
<keyword evidence="1" id="KW-1133">Transmembrane helix</keyword>
<evidence type="ECO:0000313" key="2">
    <source>
        <dbReference type="EMBL" id="GAI86018.1"/>
    </source>
</evidence>
<proteinExistence type="predicted"/>
<dbReference type="EMBL" id="BARW01009952">
    <property type="protein sequence ID" value="GAI86018.1"/>
    <property type="molecule type" value="Genomic_DNA"/>
</dbReference>
<sequence length="95" mass="10390">IHAVIVFLIPVLIVFITGYITTIALPITSIIIGGGTGFVVLVLAAYLNGIVDIFSYTVWTHTFLELSSEKEVHAREILVDDIGEKPHDYGGHKNL</sequence>
<evidence type="ECO:0000256" key="1">
    <source>
        <dbReference type="SAM" id="Phobius"/>
    </source>
</evidence>
<dbReference type="AlphaFoldDB" id="X1RZG9"/>
<name>X1RZG9_9ZZZZ</name>
<feature type="transmembrane region" description="Helical" evidence="1">
    <location>
        <begin position="38"/>
        <end position="59"/>
    </location>
</feature>
<protein>
    <submittedName>
        <fullName evidence="2">Uncharacterized protein</fullName>
    </submittedName>
</protein>